<dbReference type="NCBIfam" id="TIGR01300">
    <property type="entry name" value="CPA3_mnhG_phaG"/>
    <property type="match status" value="1"/>
</dbReference>
<dbReference type="PANTHER" id="PTHR34703">
    <property type="entry name" value="ANTIPORTER SUBUNIT MNHG2-RELATED"/>
    <property type="match status" value="1"/>
</dbReference>
<comment type="similarity">
    <text evidence="1">Belongs to the CPA3 antiporters (TC 2.A.63) subunit G family.</text>
</comment>
<organism evidence="4 5">
    <name type="scientific">Thermobifida halotolerans</name>
    <dbReference type="NCBI Taxonomy" id="483545"/>
    <lineage>
        <taxon>Bacteria</taxon>
        <taxon>Bacillati</taxon>
        <taxon>Actinomycetota</taxon>
        <taxon>Actinomycetes</taxon>
        <taxon>Streptosporangiales</taxon>
        <taxon>Nocardiopsidaceae</taxon>
        <taxon>Thermobifida</taxon>
    </lineage>
</organism>
<evidence type="ECO:0000313" key="5">
    <source>
        <dbReference type="Proteomes" id="UP000265719"/>
    </source>
</evidence>
<feature type="transmembrane region" description="Helical" evidence="3">
    <location>
        <begin position="143"/>
        <end position="164"/>
    </location>
</feature>
<sequence>MWRRCTCTCSTCGAPRTSTGRATTRRAAPPTCCARWARTRPPRRGEDSRDHGAGRHRGHAGDRWTAHGRAAAARPHRRRPARRPRHPGGRRGQRDRGGRGAAPGGRQRLPARGGGAGGLPQHGRGRAAGGGPVVNALGAVVDVLAAVALLAGGALALLAGLGLVRLPDVASRLQAATKPQVLGLALICLGVAPLIDRNDVLALALVVLFQFSTAPIVAQLVGRSAYRSGTVRDSLVADELRDRER</sequence>
<keyword evidence="5" id="KW-1185">Reference proteome</keyword>
<dbReference type="InterPro" id="IPR005133">
    <property type="entry name" value="PhaG_MnhG_YufB"/>
</dbReference>
<evidence type="ECO:0000256" key="1">
    <source>
        <dbReference type="ARBA" id="ARBA00008404"/>
    </source>
</evidence>
<dbReference type="KEGG" id="thao:NI17_003970"/>
<dbReference type="GO" id="GO:0015385">
    <property type="term" value="F:sodium:proton antiporter activity"/>
    <property type="evidence" value="ECO:0007669"/>
    <property type="project" value="TreeGrafter"/>
</dbReference>
<evidence type="ECO:0000256" key="3">
    <source>
        <dbReference type="SAM" id="Phobius"/>
    </source>
</evidence>
<dbReference type="Proteomes" id="UP000265719">
    <property type="component" value="Chromosome"/>
</dbReference>
<feature type="region of interest" description="Disordered" evidence="2">
    <location>
        <begin position="35"/>
        <end position="126"/>
    </location>
</feature>
<gene>
    <name evidence="4" type="ORF">NI17_003970</name>
</gene>
<evidence type="ECO:0000256" key="2">
    <source>
        <dbReference type="SAM" id="MobiDB-lite"/>
    </source>
</evidence>
<name>A0AA97LYM2_9ACTN</name>
<accession>A0AA97LYM2</accession>
<dbReference type="Pfam" id="PF03334">
    <property type="entry name" value="PhaG_MnhG_YufB"/>
    <property type="match status" value="1"/>
</dbReference>
<feature type="compositionally biased region" description="Basic residues" evidence="2">
    <location>
        <begin position="74"/>
        <end position="91"/>
    </location>
</feature>
<proteinExistence type="inferred from homology"/>
<keyword evidence="3" id="KW-0472">Membrane</keyword>
<reference evidence="4" key="1">
    <citation type="submission" date="2020-10" db="EMBL/GenBank/DDBJ databases">
        <title>De novo genome project of the cellulose decomposer Thermobifida halotolerans type strain.</title>
        <authorList>
            <person name="Nagy I."/>
            <person name="Horvath B."/>
            <person name="Kukolya J."/>
            <person name="Nagy I."/>
            <person name="Orsini M."/>
        </authorList>
    </citation>
    <scope>NUCLEOTIDE SEQUENCE</scope>
    <source>
        <strain evidence="4">DSM 44931</strain>
    </source>
</reference>
<dbReference type="PANTHER" id="PTHR34703:SF1">
    <property type="entry name" value="ANTIPORTER SUBUNIT MNHG2-RELATED"/>
    <property type="match status" value="1"/>
</dbReference>
<protein>
    <submittedName>
        <fullName evidence="4">Monovalent cation/H(+) antiporter subunit G</fullName>
    </submittedName>
</protein>
<dbReference type="AlphaFoldDB" id="A0AA97LYM2"/>
<feature type="compositionally biased region" description="Basic and acidic residues" evidence="2">
    <location>
        <begin position="43"/>
        <end position="65"/>
    </location>
</feature>
<feature type="compositionally biased region" description="Gly residues" evidence="2">
    <location>
        <begin position="112"/>
        <end position="126"/>
    </location>
</feature>
<keyword evidence="3" id="KW-0812">Transmembrane</keyword>
<keyword evidence="3" id="KW-1133">Transmembrane helix</keyword>
<feature type="transmembrane region" description="Helical" evidence="3">
    <location>
        <begin position="201"/>
        <end position="222"/>
    </location>
</feature>
<evidence type="ECO:0000313" key="4">
    <source>
        <dbReference type="EMBL" id="UOE20401.1"/>
    </source>
</evidence>
<dbReference type="EMBL" id="CP063196">
    <property type="protein sequence ID" value="UOE20401.1"/>
    <property type="molecule type" value="Genomic_DNA"/>
</dbReference>